<evidence type="ECO:0000256" key="3">
    <source>
        <dbReference type="ARBA" id="ARBA00005411"/>
    </source>
</evidence>
<comment type="cofactor">
    <cofactor evidence="1 11">
        <name>heme</name>
        <dbReference type="ChEBI" id="CHEBI:30413"/>
    </cofactor>
</comment>
<dbReference type="CDD" id="cd00575">
    <property type="entry name" value="NOS_oxygenase"/>
    <property type="match status" value="1"/>
</dbReference>
<evidence type="ECO:0000256" key="4">
    <source>
        <dbReference type="ARBA" id="ARBA00012735"/>
    </source>
</evidence>
<dbReference type="InterPro" id="IPR004030">
    <property type="entry name" value="NOS_N"/>
</dbReference>
<keyword evidence="9 11" id="KW-0408">Iron</keyword>
<keyword evidence="6 11" id="KW-0349">Heme</keyword>
<evidence type="ECO:0000256" key="11">
    <source>
        <dbReference type="PIRNR" id="PIRNR037219"/>
    </source>
</evidence>
<proteinExistence type="inferred from homology"/>
<evidence type="ECO:0000256" key="9">
    <source>
        <dbReference type="ARBA" id="ARBA00023004"/>
    </source>
</evidence>
<comment type="catalytic activity">
    <reaction evidence="10">
        <text>3 reduced [flavodoxin] + 2 L-arginine + 4 O2 = 3 oxidized [flavodoxin] + 2 L-citrulline + 2 nitric oxide + 4 H2O + 5 H(+)</text>
        <dbReference type="Rhea" id="RHEA:52324"/>
        <dbReference type="Rhea" id="RHEA-COMP:10622"/>
        <dbReference type="Rhea" id="RHEA-COMP:10623"/>
        <dbReference type="ChEBI" id="CHEBI:15377"/>
        <dbReference type="ChEBI" id="CHEBI:15378"/>
        <dbReference type="ChEBI" id="CHEBI:15379"/>
        <dbReference type="ChEBI" id="CHEBI:16480"/>
        <dbReference type="ChEBI" id="CHEBI:32682"/>
        <dbReference type="ChEBI" id="CHEBI:57618"/>
        <dbReference type="ChEBI" id="CHEBI:57743"/>
        <dbReference type="ChEBI" id="CHEBI:58210"/>
        <dbReference type="EC" id="1.14.14.47"/>
    </reaction>
</comment>
<dbReference type="EC" id="1.14.14.47" evidence="4 11"/>
<dbReference type="PANTHER" id="PTHR43410:SF1">
    <property type="entry name" value="NITRIC OXIDE SYNTHASE"/>
    <property type="match status" value="1"/>
</dbReference>
<keyword evidence="14" id="KW-1185">Reference proteome</keyword>
<dbReference type="InterPro" id="IPR044943">
    <property type="entry name" value="NOS_dom_1"/>
</dbReference>
<dbReference type="PIRSF" id="PIRSF037219">
    <property type="entry name" value="NOS_oxygenase"/>
    <property type="match status" value="1"/>
</dbReference>
<dbReference type="Gene3D" id="3.90.340.10">
    <property type="entry name" value="Nitric Oxide Synthase, Chain A, domain 1"/>
    <property type="match status" value="1"/>
</dbReference>
<dbReference type="PROSITE" id="PS60001">
    <property type="entry name" value="NOS"/>
    <property type="match status" value="1"/>
</dbReference>
<gene>
    <name evidence="13" type="ORF">I8J29_32165</name>
</gene>
<feature type="domain" description="Nitric oxide synthase (NOS)" evidence="12">
    <location>
        <begin position="72"/>
        <end position="79"/>
    </location>
</feature>
<keyword evidence="8 11" id="KW-0560">Oxidoreductase</keyword>
<accession>A0ABS3WKM7</accession>
<dbReference type="Pfam" id="PF02898">
    <property type="entry name" value="NO_synthase"/>
    <property type="match status" value="1"/>
</dbReference>
<dbReference type="EMBL" id="JAGGDJ010000078">
    <property type="protein sequence ID" value="MBO7748837.1"/>
    <property type="molecule type" value="Genomic_DNA"/>
</dbReference>
<evidence type="ECO:0000313" key="13">
    <source>
        <dbReference type="EMBL" id="MBO7748837.1"/>
    </source>
</evidence>
<reference evidence="13 14" key="1">
    <citation type="submission" date="2021-03" db="EMBL/GenBank/DDBJ databases">
        <title>Paenibacillus artemisicola MWE-103 whole genome sequence.</title>
        <authorList>
            <person name="Ham Y.J."/>
        </authorList>
    </citation>
    <scope>NUCLEOTIDE SEQUENCE [LARGE SCALE GENOMIC DNA]</scope>
    <source>
        <strain evidence="13 14">MWE-103</strain>
    </source>
</reference>
<sequence>MQNQLTAADCGALLQEAERFIRQYGTELGLPQDATEARLAYIKDELEATGAYVHTADELAYGAKLAWRNSNRCIGRLFWDSLVVQDARAAGTEEEMAEALFRHIDYATNGGKIRPTITIFAPTARAERPRARIWNEQLIRYAGYRQADGTVVGDPVSADLTEACEALGWRGAGTPFDVLPLVVEADGRGPRWFELPKDLVLEVPLVHPDLPAFAALGLKWYAVPFVSNMRLEIGGLHYTAAPFNGWYMGTEIGARNLADPFRYDLLPKLAALMGLDTAKESTLWRDRALVEMNVAVLHSFKARGVTIVDHHTASRQFALFAEKERQRGRVPTGRWSWLVPPLSPATTGIFHARYEDTENKPNYFYQPTPYGG</sequence>
<evidence type="ECO:0000256" key="6">
    <source>
        <dbReference type="ARBA" id="ARBA00022617"/>
    </source>
</evidence>
<evidence type="ECO:0000259" key="12">
    <source>
        <dbReference type="PROSITE" id="PS60001"/>
    </source>
</evidence>
<evidence type="ECO:0000256" key="1">
    <source>
        <dbReference type="ARBA" id="ARBA00001971"/>
    </source>
</evidence>
<evidence type="ECO:0000256" key="8">
    <source>
        <dbReference type="ARBA" id="ARBA00023002"/>
    </source>
</evidence>
<protein>
    <recommendedName>
        <fullName evidence="5 11">Nitric oxide synthase oxygenase</fullName>
        <ecNumber evidence="4 11">1.14.14.47</ecNumber>
    </recommendedName>
</protein>
<comment type="miscellaneous">
    <text evidence="11">This protein is similar to the oxygenase domain of eukaryotic nitric oxide synthases but lacks the reductase domain which, in eukaryotes, is responsible for transfer of electrons to the ferric heme during nitric oxide synthesis.</text>
</comment>
<dbReference type="InterPro" id="IPR036119">
    <property type="entry name" value="NOS_N_sf"/>
</dbReference>
<comment type="subunit">
    <text evidence="11">Homodimer.</text>
</comment>
<dbReference type="Gene3D" id="3.90.1230.10">
    <property type="entry name" value="Nitric Oxide Synthase, Chain A, domain 3"/>
    <property type="match status" value="1"/>
</dbReference>
<dbReference type="PANTHER" id="PTHR43410">
    <property type="entry name" value="NITRIC OXIDE SYNTHASE OXYGENASE"/>
    <property type="match status" value="1"/>
</dbReference>
<dbReference type="Gene3D" id="3.90.440.10">
    <property type="entry name" value="Nitric Oxide Synthase,Heme Domain,Chain A domain 2"/>
    <property type="match status" value="1"/>
</dbReference>
<comment type="similarity">
    <text evidence="3 11">Belongs to the NOS family. Bacterial NOS oxygenase subfamily.</text>
</comment>
<dbReference type="SUPFAM" id="SSF56512">
    <property type="entry name" value="Nitric oxide (NO) synthase oxygenase domain"/>
    <property type="match status" value="1"/>
</dbReference>
<dbReference type="InterPro" id="IPR044940">
    <property type="entry name" value="NOS_dom_2"/>
</dbReference>
<dbReference type="InterPro" id="IPR044944">
    <property type="entry name" value="NOS_dom_3"/>
</dbReference>
<evidence type="ECO:0000256" key="5">
    <source>
        <dbReference type="ARBA" id="ARBA00018859"/>
    </source>
</evidence>
<evidence type="ECO:0000256" key="2">
    <source>
        <dbReference type="ARBA" id="ARBA00002642"/>
    </source>
</evidence>
<dbReference type="RefSeq" id="WP_208851358.1">
    <property type="nucleotide sequence ID" value="NZ_JAGGDJ010000078.1"/>
</dbReference>
<dbReference type="Proteomes" id="UP000670947">
    <property type="component" value="Unassembled WGS sequence"/>
</dbReference>
<dbReference type="InterPro" id="IPR017142">
    <property type="entry name" value="Nitric_oxide_synthase_Oase-su"/>
</dbReference>
<evidence type="ECO:0000256" key="7">
    <source>
        <dbReference type="ARBA" id="ARBA00022723"/>
    </source>
</evidence>
<comment type="caution">
    <text evidence="13">The sequence shown here is derived from an EMBL/GenBank/DDBJ whole genome shotgun (WGS) entry which is preliminary data.</text>
</comment>
<organism evidence="13 14">
    <name type="scientific">Paenibacillus artemisiicola</name>
    <dbReference type="NCBI Taxonomy" id="1172618"/>
    <lineage>
        <taxon>Bacteria</taxon>
        <taxon>Bacillati</taxon>
        <taxon>Bacillota</taxon>
        <taxon>Bacilli</taxon>
        <taxon>Bacillales</taxon>
        <taxon>Paenibacillaceae</taxon>
        <taxon>Paenibacillus</taxon>
    </lineage>
</organism>
<dbReference type="InterPro" id="IPR050607">
    <property type="entry name" value="NOS"/>
</dbReference>
<keyword evidence="7 11" id="KW-0479">Metal-binding</keyword>
<comment type="function">
    <text evidence="2 11">Catalyzes the production of nitric oxide.</text>
</comment>
<name>A0ABS3WKM7_9BACL</name>
<evidence type="ECO:0000256" key="10">
    <source>
        <dbReference type="ARBA" id="ARBA00048713"/>
    </source>
</evidence>
<evidence type="ECO:0000313" key="14">
    <source>
        <dbReference type="Proteomes" id="UP000670947"/>
    </source>
</evidence>